<evidence type="ECO:0000313" key="2">
    <source>
        <dbReference type="Proteomes" id="UP001084197"/>
    </source>
</evidence>
<gene>
    <name evidence="1" type="ORF">OWO01_12730</name>
</gene>
<dbReference type="InterPro" id="IPR024562">
    <property type="entry name" value="YqhG"/>
</dbReference>
<dbReference type="Proteomes" id="UP001084197">
    <property type="component" value="Unassembled WGS sequence"/>
</dbReference>
<dbReference type="EMBL" id="JAPRAT010000027">
    <property type="protein sequence ID" value="MCZ0704073.1"/>
    <property type="molecule type" value="Genomic_DNA"/>
</dbReference>
<dbReference type="Pfam" id="PF11079">
    <property type="entry name" value="YqhG"/>
    <property type="match status" value="1"/>
</dbReference>
<evidence type="ECO:0008006" key="3">
    <source>
        <dbReference type="Google" id="ProtNLM"/>
    </source>
</evidence>
<name>A0A9J6RFZ2_9BACI</name>
<reference evidence="1" key="1">
    <citation type="submission" date="2022-11" db="EMBL/GenBank/DDBJ databases">
        <title>WGS of Natronobacillus azotifigens 24KS-1, an anaerobic diazotrophic haloalkaliphile from soda-rich habitats.</title>
        <authorList>
            <person name="Sorokin D.Y."/>
            <person name="Merkel A.Y."/>
        </authorList>
    </citation>
    <scope>NUCLEOTIDE SEQUENCE</scope>
    <source>
        <strain evidence="1">24KS-1</strain>
    </source>
</reference>
<comment type="caution">
    <text evidence="1">The sequence shown here is derived from an EMBL/GenBank/DDBJ whole genome shotgun (WGS) entry which is preliminary data.</text>
</comment>
<dbReference type="RefSeq" id="WP_268780840.1">
    <property type="nucleotide sequence ID" value="NZ_JAPRAT010000027.1"/>
</dbReference>
<dbReference type="AlphaFoldDB" id="A0A9J6RFZ2"/>
<proteinExistence type="predicted"/>
<protein>
    <recommendedName>
        <fullName evidence="3">YqhG family protein</fullName>
    </recommendedName>
</protein>
<organism evidence="1 2">
    <name type="scientific">Natronobacillus azotifigens</name>
    <dbReference type="NCBI Taxonomy" id="472978"/>
    <lineage>
        <taxon>Bacteria</taxon>
        <taxon>Bacillati</taxon>
        <taxon>Bacillota</taxon>
        <taxon>Bacilli</taxon>
        <taxon>Bacillales</taxon>
        <taxon>Bacillaceae</taxon>
        <taxon>Natronobacillus</taxon>
    </lineage>
</organism>
<accession>A0A9J6RFZ2</accession>
<sequence length="271" mass="32040">MAIENLHNFLYDYFSANHCIVTSDGRHLDVQLTDVLDEKLMNRPFYWQYVRKLGMNGEPQMLKLSTEVEDPTSDRELIHFGTPRLQQIYSHLQEQGKFVRLYQKLAVNNQTPLIPWLVLNIKISFIGKEKKEELRSIGINMINGVMISQMIESLEKIDWESSICDYCYPISPLIRLRNSYQRIIDYLTEQIKIPEHDWAIESWKRMQEEKELLAYFYKTSSDNEKDLYQTEENAIEALYQPRIEFEIVNGGIFHISKSTNIPFTDISQNEQ</sequence>
<keyword evidence="2" id="KW-1185">Reference proteome</keyword>
<evidence type="ECO:0000313" key="1">
    <source>
        <dbReference type="EMBL" id="MCZ0704073.1"/>
    </source>
</evidence>